<protein>
    <recommendedName>
        <fullName evidence="4">Tetratricopeptide repeat protein</fullName>
    </recommendedName>
</protein>
<evidence type="ECO:0000313" key="2">
    <source>
        <dbReference type="EMBL" id="SNS42051.1"/>
    </source>
</evidence>
<name>A0A239EC58_9RHOB</name>
<feature type="chain" id="PRO_5013280550" description="Tetratricopeptide repeat protein" evidence="1">
    <location>
        <begin position="20"/>
        <end position="316"/>
    </location>
</feature>
<gene>
    <name evidence="2" type="ORF">SAMN04488078_101454</name>
</gene>
<sequence>MIRGAALVALLLGAAPAEAQQCPVFRVAPCIPIPPVQPQDPSCSGLCEDLSEQMQRGCSAGPDQPYADTVYLRRSGLLVGTEADRRVLALAALAETLDGVAPLTAPLMDSDDPGVRYAAGLQVALTALRAGQIADPRFAEALEIMAAVEDPGVPRSDLLFLQATLAEAEGRDKDALALARAAAVAEPRFFNALALHVRLTLEQGEHLRGSASRFAGAEACSAEFTHLLTALARIADLEPCPRVAAHLELYLSRALRAPDSAPGMQAVQVYLAVLSRRASLAQGALDAFLNPPVPVCAGSVAGELDDLLRLLDEGQP</sequence>
<dbReference type="RefSeq" id="WP_141135839.1">
    <property type="nucleotide sequence ID" value="NZ_FZON01000014.1"/>
</dbReference>
<accession>A0A239EC58</accession>
<dbReference type="AlphaFoldDB" id="A0A239EC58"/>
<organism evidence="2 3">
    <name type="scientific">Antarctobacter heliothermus</name>
    <dbReference type="NCBI Taxonomy" id="74033"/>
    <lineage>
        <taxon>Bacteria</taxon>
        <taxon>Pseudomonadati</taxon>
        <taxon>Pseudomonadota</taxon>
        <taxon>Alphaproteobacteria</taxon>
        <taxon>Rhodobacterales</taxon>
        <taxon>Roseobacteraceae</taxon>
        <taxon>Antarctobacter</taxon>
    </lineage>
</organism>
<dbReference type="OrthoDB" id="7823837at2"/>
<dbReference type="EMBL" id="FZON01000014">
    <property type="protein sequence ID" value="SNS42051.1"/>
    <property type="molecule type" value="Genomic_DNA"/>
</dbReference>
<evidence type="ECO:0000313" key="3">
    <source>
        <dbReference type="Proteomes" id="UP000198440"/>
    </source>
</evidence>
<dbReference type="Proteomes" id="UP000198440">
    <property type="component" value="Unassembled WGS sequence"/>
</dbReference>
<proteinExistence type="predicted"/>
<keyword evidence="1" id="KW-0732">Signal</keyword>
<evidence type="ECO:0008006" key="4">
    <source>
        <dbReference type="Google" id="ProtNLM"/>
    </source>
</evidence>
<feature type="signal peptide" evidence="1">
    <location>
        <begin position="1"/>
        <end position="19"/>
    </location>
</feature>
<reference evidence="2 3" key="1">
    <citation type="submission" date="2017-06" db="EMBL/GenBank/DDBJ databases">
        <authorList>
            <person name="Kim H.J."/>
            <person name="Triplett B.A."/>
        </authorList>
    </citation>
    <scope>NUCLEOTIDE SEQUENCE [LARGE SCALE GENOMIC DNA]</scope>
    <source>
        <strain evidence="2 3">DSM 11445</strain>
    </source>
</reference>
<evidence type="ECO:0000256" key="1">
    <source>
        <dbReference type="SAM" id="SignalP"/>
    </source>
</evidence>